<keyword evidence="2" id="KW-0812">Transmembrane</keyword>
<accession>A0A9W9SHG4</accession>
<dbReference type="OrthoDB" id="2016548at2759"/>
<dbReference type="Proteomes" id="UP001147747">
    <property type="component" value="Unassembled WGS sequence"/>
</dbReference>
<keyword evidence="2" id="KW-0472">Membrane</keyword>
<keyword evidence="2" id="KW-1133">Transmembrane helix</keyword>
<feature type="compositionally biased region" description="Basic and acidic residues" evidence="1">
    <location>
        <begin position="217"/>
        <end position="231"/>
    </location>
</feature>
<reference evidence="4" key="2">
    <citation type="journal article" date="2023" name="IMA Fungus">
        <title>Comparative genomic study of the Penicillium genus elucidates a diverse pangenome and 15 lateral gene transfer events.</title>
        <authorList>
            <person name="Petersen C."/>
            <person name="Sorensen T."/>
            <person name="Nielsen M.R."/>
            <person name="Sondergaard T.E."/>
            <person name="Sorensen J.L."/>
            <person name="Fitzpatrick D.A."/>
            <person name="Frisvad J.C."/>
            <person name="Nielsen K.L."/>
        </authorList>
    </citation>
    <scope>NUCLEOTIDE SEQUENCE</scope>
    <source>
        <strain evidence="4">IBT 29677</strain>
    </source>
</reference>
<reference evidence="4" key="1">
    <citation type="submission" date="2022-12" db="EMBL/GenBank/DDBJ databases">
        <authorList>
            <person name="Petersen C."/>
        </authorList>
    </citation>
    <scope>NUCLEOTIDE SEQUENCE</scope>
    <source>
        <strain evidence="4">IBT 29677</strain>
    </source>
</reference>
<dbReference type="PANTHER" id="PTHR33741:SF5">
    <property type="entry name" value="TRANSMEMBRANE PROTEIN DDB_G0269096-RELATED"/>
    <property type="match status" value="1"/>
</dbReference>
<dbReference type="AlphaFoldDB" id="A0A9W9SHG4"/>
<evidence type="ECO:0000313" key="4">
    <source>
        <dbReference type="EMBL" id="KAJ5378682.1"/>
    </source>
</evidence>
<protein>
    <recommendedName>
        <fullName evidence="3">HPP transmembrane region domain-containing protein</fullName>
    </recommendedName>
</protein>
<feature type="transmembrane region" description="Helical" evidence="2">
    <location>
        <begin position="60"/>
        <end position="81"/>
    </location>
</feature>
<evidence type="ECO:0000256" key="1">
    <source>
        <dbReference type="SAM" id="MobiDB-lite"/>
    </source>
</evidence>
<feature type="domain" description="HPP transmembrane region" evidence="3">
    <location>
        <begin position="61"/>
        <end position="206"/>
    </location>
</feature>
<evidence type="ECO:0000256" key="2">
    <source>
        <dbReference type="SAM" id="Phobius"/>
    </source>
</evidence>
<dbReference type="GeneID" id="81375418"/>
<feature type="transmembrane region" description="Helical" evidence="2">
    <location>
        <begin position="137"/>
        <end position="156"/>
    </location>
</feature>
<evidence type="ECO:0000259" key="3">
    <source>
        <dbReference type="Pfam" id="PF04982"/>
    </source>
</evidence>
<keyword evidence="5" id="KW-1185">Reference proteome</keyword>
<dbReference type="Pfam" id="PF04982">
    <property type="entry name" value="TM_HPP"/>
    <property type="match status" value="1"/>
</dbReference>
<organism evidence="4 5">
    <name type="scientific">Penicillium cosmopolitanum</name>
    <dbReference type="NCBI Taxonomy" id="1131564"/>
    <lineage>
        <taxon>Eukaryota</taxon>
        <taxon>Fungi</taxon>
        <taxon>Dikarya</taxon>
        <taxon>Ascomycota</taxon>
        <taxon>Pezizomycotina</taxon>
        <taxon>Eurotiomycetes</taxon>
        <taxon>Eurotiomycetidae</taxon>
        <taxon>Eurotiales</taxon>
        <taxon>Aspergillaceae</taxon>
        <taxon>Penicillium</taxon>
    </lineage>
</organism>
<dbReference type="RefSeq" id="XP_056482468.1">
    <property type="nucleotide sequence ID" value="XM_056636438.1"/>
</dbReference>
<dbReference type="InterPro" id="IPR007065">
    <property type="entry name" value="HPP"/>
</dbReference>
<dbReference type="InterPro" id="IPR058581">
    <property type="entry name" value="TM_HPP"/>
</dbReference>
<feature type="region of interest" description="Disordered" evidence="1">
    <location>
        <begin position="216"/>
        <end position="239"/>
    </location>
</feature>
<name>A0A9W9SHG4_9EURO</name>
<dbReference type="EMBL" id="JAPZBU010000011">
    <property type="protein sequence ID" value="KAJ5378682.1"/>
    <property type="molecule type" value="Genomic_DNA"/>
</dbReference>
<comment type="caution">
    <text evidence="4">The sequence shown here is derived from an EMBL/GenBank/DDBJ whole genome shotgun (WGS) entry which is preliminary data.</text>
</comment>
<feature type="transmembrane region" description="Helical" evidence="2">
    <location>
        <begin position="107"/>
        <end position="125"/>
    </location>
</feature>
<gene>
    <name evidence="4" type="ORF">N7509_011801</name>
</gene>
<evidence type="ECO:0000313" key="5">
    <source>
        <dbReference type="Proteomes" id="UP001147747"/>
    </source>
</evidence>
<sequence length="278" mass="30262">MPESSQRGEDSSSKAISDISSWNFDIDRFLNPLIPAPRWNLIPQPIAHFLGYRSRAPKPLGNVMVAFWSMVGAFVGVALVASVSKRGAAAVIEFCVVESPLAQPRNAFFSQLIACAVGVGISKLFALNPNAENYTELGGALACGVTTALMVLTGTVHPPAGATALLAVTNAQTVGLGWFLFPVMILGITLMQSAALVINNIQRRYPMYWWTSQPLSGDRDVDVESDREKRNQTGSQYEESLTDVPRRLVVERGDIWVPNGVFVSAEERLVLDRISARL</sequence>
<proteinExistence type="predicted"/>
<dbReference type="PANTHER" id="PTHR33741">
    <property type="entry name" value="TRANSMEMBRANE PROTEIN DDB_G0269096-RELATED"/>
    <property type="match status" value="1"/>
</dbReference>
<feature type="transmembrane region" description="Helical" evidence="2">
    <location>
        <begin position="176"/>
        <end position="198"/>
    </location>
</feature>